<protein>
    <submittedName>
        <fullName evidence="1">Uncharacterized protein</fullName>
    </submittedName>
</protein>
<dbReference type="EMBL" id="BK032827">
    <property type="protein sequence ID" value="DAF62747.1"/>
    <property type="molecule type" value="Genomic_DNA"/>
</dbReference>
<evidence type="ECO:0000313" key="1">
    <source>
        <dbReference type="EMBL" id="DAF62747.1"/>
    </source>
</evidence>
<reference evidence="1" key="1">
    <citation type="journal article" date="2021" name="Proc. Natl. Acad. Sci. U.S.A.">
        <title>A Catalog of Tens of Thousands of Viruses from Human Metagenomes Reveals Hidden Associations with Chronic Diseases.</title>
        <authorList>
            <person name="Tisza M.J."/>
            <person name="Buck C.B."/>
        </authorList>
    </citation>
    <scope>NUCLEOTIDE SEQUENCE</scope>
    <source>
        <strain evidence="1">CtMnh10</strain>
    </source>
</reference>
<name>A0A8S5TI83_9CAUD</name>
<proteinExistence type="predicted"/>
<organism evidence="1">
    <name type="scientific">Myoviridae sp. ctMnh10</name>
    <dbReference type="NCBI Taxonomy" id="2827682"/>
    <lineage>
        <taxon>Viruses</taxon>
        <taxon>Duplodnaviria</taxon>
        <taxon>Heunggongvirae</taxon>
        <taxon>Uroviricota</taxon>
        <taxon>Caudoviricetes</taxon>
    </lineage>
</organism>
<sequence length="185" mass="20872">MKKVDKVITLKGNDYAKVADRLKIFREENPNSKIMTEVRSAEGKITFKAYIWKNKDELIDLVKSGVDKETIMITADSNGTAQKEIRNGDKDFEKLETVAVGRALALLGYLASGEIASSEEMEEFEDFKKQKVVDQSQELIAKLKASKNLKELQDNFVKGVNQFKGNNEVIAELIKIKDELKGKLK</sequence>
<accession>A0A8S5TI83</accession>